<evidence type="ECO:0000313" key="1">
    <source>
        <dbReference type="EMBL" id="KAJ3543673.1"/>
    </source>
</evidence>
<name>A0ACC1SNY1_9HYPO</name>
<keyword evidence="2" id="KW-1185">Reference proteome</keyword>
<protein>
    <submittedName>
        <fullName evidence="1">Uncharacterized protein</fullName>
    </submittedName>
</protein>
<sequence length="184" mass="20199">MDACNVSPPGCLLSSSARALCLSQQARPARFFHHVRQAVGTNASDGCERRDGLDSLYLAGCHLMRRATGRGPKCPMCTVMCHVGHARLRVAGLDWTTTINRRDAILDRTKFVDSDQKPLTPVHFRSCVSLYSVRLVSQSPRSNPCTGKPFNTHTPGNQDWCRAVLTIHRCAVAAGVTPKTQRDV</sequence>
<gene>
    <name evidence="1" type="ORF">NM208_g3450</name>
</gene>
<dbReference type="Proteomes" id="UP001148629">
    <property type="component" value="Unassembled WGS sequence"/>
</dbReference>
<evidence type="ECO:0000313" key="2">
    <source>
        <dbReference type="Proteomes" id="UP001148629"/>
    </source>
</evidence>
<proteinExistence type="predicted"/>
<comment type="caution">
    <text evidence="1">The sequence shown here is derived from an EMBL/GenBank/DDBJ whole genome shotgun (WGS) entry which is preliminary data.</text>
</comment>
<accession>A0ACC1SNY1</accession>
<reference evidence="1" key="1">
    <citation type="submission" date="2022-08" db="EMBL/GenBank/DDBJ databases">
        <title>Genome Sequence of Fusarium decemcellulare.</title>
        <authorList>
            <person name="Buettner E."/>
        </authorList>
    </citation>
    <scope>NUCLEOTIDE SEQUENCE</scope>
    <source>
        <strain evidence="1">Babe19</strain>
    </source>
</reference>
<organism evidence="1 2">
    <name type="scientific">Fusarium decemcellulare</name>
    <dbReference type="NCBI Taxonomy" id="57161"/>
    <lineage>
        <taxon>Eukaryota</taxon>
        <taxon>Fungi</taxon>
        <taxon>Dikarya</taxon>
        <taxon>Ascomycota</taxon>
        <taxon>Pezizomycotina</taxon>
        <taxon>Sordariomycetes</taxon>
        <taxon>Hypocreomycetidae</taxon>
        <taxon>Hypocreales</taxon>
        <taxon>Nectriaceae</taxon>
        <taxon>Fusarium</taxon>
        <taxon>Fusarium decemcellulare species complex</taxon>
    </lineage>
</organism>
<dbReference type="EMBL" id="JANRMS010000233">
    <property type="protein sequence ID" value="KAJ3543673.1"/>
    <property type="molecule type" value="Genomic_DNA"/>
</dbReference>